<dbReference type="EMBL" id="GG682831">
    <property type="protein sequence ID" value="EER02733.1"/>
    <property type="molecule type" value="Genomic_DNA"/>
</dbReference>
<sequence>FPHIHPDYIVRAEQKLASGQLPGIASQHLSREAVTRLHEELLENDYAVYLPDAFTKETFKE</sequence>
<organism evidence="2">
    <name type="scientific">Perkinsus marinus (strain ATCC 50983 / TXsc)</name>
    <dbReference type="NCBI Taxonomy" id="423536"/>
    <lineage>
        <taxon>Eukaryota</taxon>
        <taxon>Sar</taxon>
        <taxon>Alveolata</taxon>
        <taxon>Perkinsozoa</taxon>
        <taxon>Perkinsea</taxon>
        <taxon>Perkinsida</taxon>
        <taxon>Perkinsidae</taxon>
        <taxon>Perkinsus</taxon>
    </lineage>
</organism>
<keyword evidence="2" id="KW-1185">Reference proteome</keyword>
<evidence type="ECO:0000313" key="1">
    <source>
        <dbReference type="EMBL" id="EER02733.1"/>
    </source>
</evidence>
<evidence type="ECO:0000313" key="2">
    <source>
        <dbReference type="Proteomes" id="UP000007800"/>
    </source>
</evidence>
<name>C5LKK8_PERM5</name>
<accession>C5LKK8</accession>
<protein>
    <submittedName>
        <fullName evidence="1">Uncharacterized protein</fullName>
    </submittedName>
</protein>
<feature type="non-terminal residue" evidence="1">
    <location>
        <position position="1"/>
    </location>
</feature>
<reference evidence="1 2" key="1">
    <citation type="submission" date="2008-07" db="EMBL/GenBank/DDBJ databases">
        <authorList>
            <person name="El-Sayed N."/>
            <person name="Caler E."/>
            <person name="Inman J."/>
            <person name="Amedeo P."/>
            <person name="Hass B."/>
            <person name="Wortman J."/>
        </authorList>
    </citation>
    <scope>NUCLEOTIDE SEQUENCE [LARGE SCALE GENOMIC DNA]</scope>
    <source>
        <strain evidence="2">ATCC 50983 / TXsc</strain>
    </source>
</reference>
<dbReference type="InParanoid" id="C5LKK8"/>
<dbReference type="RefSeq" id="XP_002770917.1">
    <property type="nucleotide sequence ID" value="XM_002770871.1"/>
</dbReference>
<dbReference type="GeneID" id="9048278"/>
<dbReference type="Proteomes" id="UP000007800">
    <property type="component" value="Unassembled WGS sequence"/>
</dbReference>
<gene>
    <name evidence="1" type="ORF">Pmar_PMAR004758</name>
</gene>
<proteinExistence type="predicted"/>
<feature type="non-terminal residue" evidence="1">
    <location>
        <position position="61"/>
    </location>
</feature>
<dbReference type="AlphaFoldDB" id="C5LKK8"/>